<evidence type="ECO:0000313" key="4">
    <source>
        <dbReference type="Proteomes" id="UP001454036"/>
    </source>
</evidence>
<keyword evidence="4" id="KW-1185">Reference proteome</keyword>
<name>A0AAV3RFG3_LITER</name>
<dbReference type="InterPro" id="IPR013103">
    <property type="entry name" value="RVT_2"/>
</dbReference>
<protein>
    <recommendedName>
        <fullName evidence="2">Reverse transcriptase Ty1/copia-type domain-containing protein</fullName>
    </recommendedName>
</protein>
<evidence type="ECO:0000313" key="3">
    <source>
        <dbReference type="EMBL" id="GAA0174549.1"/>
    </source>
</evidence>
<dbReference type="AlphaFoldDB" id="A0AAV3RFG3"/>
<dbReference type="Pfam" id="PF07727">
    <property type="entry name" value="RVT_2"/>
    <property type="match status" value="1"/>
</dbReference>
<dbReference type="InterPro" id="IPR043502">
    <property type="entry name" value="DNA/RNA_pol_sf"/>
</dbReference>
<feature type="region of interest" description="Disordered" evidence="1">
    <location>
        <begin position="1"/>
        <end position="43"/>
    </location>
</feature>
<dbReference type="PANTHER" id="PTHR11439:SF467">
    <property type="entry name" value="INTEGRASE CATALYTIC DOMAIN-CONTAINING PROTEIN"/>
    <property type="match status" value="1"/>
</dbReference>
<proteinExistence type="predicted"/>
<organism evidence="3 4">
    <name type="scientific">Lithospermum erythrorhizon</name>
    <name type="common">Purple gromwell</name>
    <name type="synonym">Lithospermum officinale var. erythrorhizon</name>
    <dbReference type="NCBI Taxonomy" id="34254"/>
    <lineage>
        <taxon>Eukaryota</taxon>
        <taxon>Viridiplantae</taxon>
        <taxon>Streptophyta</taxon>
        <taxon>Embryophyta</taxon>
        <taxon>Tracheophyta</taxon>
        <taxon>Spermatophyta</taxon>
        <taxon>Magnoliopsida</taxon>
        <taxon>eudicotyledons</taxon>
        <taxon>Gunneridae</taxon>
        <taxon>Pentapetalae</taxon>
        <taxon>asterids</taxon>
        <taxon>lamiids</taxon>
        <taxon>Boraginales</taxon>
        <taxon>Boraginaceae</taxon>
        <taxon>Boraginoideae</taxon>
        <taxon>Lithospermeae</taxon>
        <taxon>Lithospermum</taxon>
    </lineage>
</organism>
<feature type="domain" description="Reverse transcriptase Ty1/copia-type" evidence="2">
    <location>
        <begin position="44"/>
        <end position="146"/>
    </location>
</feature>
<dbReference type="EMBL" id="BAABME010009122">
    <property type="protein sequence ID" value="GAA0174549.1"/>
    <property type="molecule type" value="Genomic_DNA"/>
</dbReference>
<feature type="compositionally biased region" description="Acidic residues" evidence="1">
    <location>
        <begin position="32"/>
        <end position="43"/>
    </location>
</feature>
<dbReference type="SUPFAM" id="SSF56672">
    <property type="entry name" value="DNA/RNA polymerases"/>
    <property type="match status" value="1"/>
</dbReference>
<reference evidence="3 4" key="1">
    <citation type="submission" date="2024-01" db="EMBL/GenBank/DDBJ databases">
        <title>The complete chloroplast genome sequence of Lithospermum erythrorhizon: insights into the phylogenetic relationship among Boraginaceae species and the maternal lineages of purple gromwells.</title>
        <authorList>
            <person name="Okada T."/>
            <person name="Watanabe K."/>
        </authorList>
    </citation>
    <scope>NUCLEOTIDE SEQUENCE [LARGE SCALE GENOMIC DNA]</scope>
</reference>
<accession>A0AAV3RFG3</accession>
<dbReference type="Proteomes" id="UP001454036">
    <property type="component" value="Unassembled WGS sequence"/>
</dbReference>
<gene>
    <name evidence="3" type="ORF">LIER_27920</name>
</gene>
<dbReference type="CDD" id="cd09272">
    <property type="entry name" value="RNase_HI_RT_Ty1"/>
    <property type="match status" value="1"/>
</dbReference>
<evidence type="ECO:0000259" key="2">
    <source>
        <dbReference type="Pfam" id="PF07727"/>
    </source>
</evidence>
<dbReference type="PANTHER" id="PTHR11439">
    <property type="entry name" value="GAG-POL-RELATED RETROTRANSPOSON"/>
    <property type="match status" value="1"/>
</dbReference>
<sequence>MIDDANNDHIPVNTKYHEDNAETEAESQIADNETDVQNEDQDLQEVRRSSRKSLYGLKQAPRQWYIKFESFMEENEFKRTIVDHCFFFKSLSDGSKIILLLYVDDMLIVGKDMTKIVDLKRHLSQAFGMKDLRSVSCPMGTQFEMSSKKSPKIDYEIKYMEKVPYTSVVGSLMHAMVCTRPDIAFAVRVEGVKWILRYLKRTASLSIYFETSEPALIAYIDADLAGDIDFLKSTSGYLMVYAGGAISWQPKPQKCIAMSTTEAEYIAIAECEKELLWIKNLFRELILAIDKIHTSENGSDMLTKILPKVKHNYCCDKAGLSLDHKPHS</sequence>
<evidence type="ECO:0000256" key="1">
    <source>
        <dbReference type="SAM" id="MobiDB-lite"/>
    </source>
</evidence>
<comment type="caution">
    <text evidence="3">The sequence shown here is derived from an EMBL/GenBank/DDBJ whole genome shotgun (WGS) entry which is preliminary data.</text>
</comment>